<sequence>MTTGETQKGASSGDARPRYDIDGLKAKLAGIKTEDNANLVRQKSRDFYWYSPTLKRQLDHVVGDLIVSPVSEQEVVRVLAAAHELGIPVTPRGTGTGNYGQAMPLSGGVVLDLSGMNKVLTVQPGRFVAEAGAVIADIDKVARPQAQEIRMHPSTYATASVGGFIAGGSGGVGSITWGGLRDAGNVIRLKVVTMEAKPRVLELTGDDLAKVAHAYGTNGIITEVEMPLGPAYPWTDLFLGFDSFERAAAFANLLGEADGIAKKNVAVIAAPAPQTYFLRHQDYMAPGQHVVVAVVADFAVDAALNLAAKEGAELLLRSDKLADEERRKLPPGFELTWNHTTLRALRVDPAITYLQVLYPFPDQVKLSASIAERFGDELISHLEFVRFDGKVTCFGLPMVRFTTEERLEEIMKIHEDMGAPIFNPHRYTLEEGGMKQTDAVQLAFKKEADPQGLLNPGKMIAWEDPSYDYNAGGTFLFKGLAAEASKA</sequence>
<organism evidence="4 5">
    <name type="scientific">Phreatobacter cathodiphilus</name>
    <dbReference type="NCBI Taxonomy" id="1868589"/>
    <lineage>
        <taxon>Bacteria</taxon>
        <taxon>Pseudomonadati</taxon>
        <taxon>Pseudomonadota</taxon>
        <taxon>Alphaproteobacteria</taxon>
        <taxon>Hyphomicrobiales</taxon>
        <taxon>Phreatobacteraceae</taxon>
        <taxon>Phreatobacter</taxon>
    </lineage>
</organism>
<reference evidence="4 5" key="1">
    <citation type="submission" date="2018-03" db="EMBL/GenBank/DDBJ databases">
        <title>Genome sequencing of Phreatobacter sp.</title>
        <authorList>
            <person name="Kim S.-J."/>
            <person name="Heo J."/>
            <person name="Kwon S.-W."/>
        </authorList>
    </citation>
    <scope>NUCLEOTIDE SEQUENCE [LARGE SCALE GENOMIC DNA]</scope>
    <source>
        <strain evidence="4 5">S-12</strain>
    </source>
</reference>
<accession>A0A2S0NG12</accession>
<dbReference type="OrthoDB" id="9811261at2"/>
<evidence type="ECO:0000313" key="4">
    <source>
        <dbReference type="EMBL" id="AVO47110.1"/>
    </source>
</evidence>
<dbReference type="PANTHER" id="PTHR11748:SF119">
    <property type="entry name" value="D-2-HYDROXYGLUTARATE DEHYDROGENASE"/>
    <property type="match status" value="1"/>
</dbReference>
<dbReference type="Gene3D" id="3.30.465.10">
    <property type="match status" value="1"/>
</dbReference>
<keyword evidence="2" id="KW-0274">FAD</keyword>
<dbReference type="GO" id="GO:0071949">
    <property type="term" value="F:FAD binding"/>
    <property type="evidence" value="ECO:0007669"/>
    <property type="project" value="InterPro"/>
</dbReference>
<dbReference type="InterPro" id="IPR016169">
    <property type="entry name" value="FAD-bd_PCMH_sub2"/>
</dbReference>
<dbReference type="GO" id="GO:1903457">
    <property type="term" value="P:lactate catabolic process"/>
    <property type="evidence" value="ECO:0007669"/>
    <property type="project" value="TreeGrafter"/>
</dbReference>
<dbReference type="SUPFAM" id="SSF56176">
    <property type="entry name" value="FAD-binding/transporter-associated domain-like"/>
    <property type="match status" value="1"/>
</dbReference>
<keyword evidence="5" id="KW-1185">Reference proteome</keyword>
<proteinExistence type="predicted"/>
<evidence type="ECO:0000313" key="5">
    <source>
        <dbReference type="Proteomes" id="UP000237889"/>
    </source>
</evidence>
<dbReference type="InterPro" id="IPR016164">
    <property type="entry name" value="FAD-linked_Oxase-like_C"/>
</dbReference>
<gene>
    <name evidence="4" type="ORF">C6569_19790</name>
</gene>
<dbReference type="PROSITE" id="PS51387">
    <property type="entry name" value="FAD_PCMH"/>
    <property type="match status" value="1"/>
</dbReference>
<evidence type="ECO:0000256" key="2">
    <source>
        <dbReference type="ARBA" id="ARBA00022827"/>
    </source>
</evidence>
<dbReference type="Proteomes" id="UP000237889">
    <property type="component" value="Chromosome"/>
</dbReference>
<evidence type="ECO:0000256" key="1">
    <source>
        <dbReference type="ARBA" id="ARBA00022630"/>
    </source>
</evidence>
<keyword evidence="1" id="KW-0285">Flavoprotein</keyword>
<feature type="domain" description="FAD-binding PCMH-type" evidence="3">
    <location>
        <begin position="59"/>
        <end position="231"/>
    </location>
</feature>
<protein>
    <submittedName>
        <fullName evidence="4">FAD-linked oxidase</fullName>
    </submittedName>
</protein>
<dbReference type="GO" id="GO:0004458">
    <property type="term" value="F:D-lactate dehydrogenase (cytochrome) activity"/>
    <property type="evidence" value="ECO:0007669"/>
    <property type="project" value="TreeGrafter"/>
</dbReference>
<dbReference type="KEGG" id="phr:C6569_19790"/>
<dbReference type="PANTHER" id="PTHR11748">
    <property type="entry name" value="D-LACTATE DEHYDROGENASE"/>
    <property type="match status" value="1"/>
</dbReference>
<dbReference type="GO" id="GO:0008720">
    <property type="term" value="F:D-lactate dehydrogenase (NAD+) activity"/>
    <property type="evidence" value="ECO:0007669"/>
    <property type="project" value="TreeGrafter"/>
</dbReference>
<dbReference type="EMBL" id="CP027668">
    <property type="protein sequence ID" value="AVO47110.1"/>
    <property type="molecule type" value="Genomic_DNA"/>
</dbReference>
<dbReference type="SUPFAM" id="SSF55103">
    <property type="entry name" value="FAD-linked oxidases, C-terminal domain"/>
    <property type="match status" value="1"/>
</dbReference>
<dbReference type="InterPro" id="IPR006094">
    <property type="entry name" value="Oxid_FAD_bind_N"/>
</dbReference>
<name>A0A2S0NG12_9HYPH</name>
<evidence type="ECO:0000259" key="3">
    <source>
        <dbReference type="PROSITE" id="PS51387"/>
    </source>
</evidence>
<dbReference type="RefSeq" id="WP_106750480.1">
    <property type="nucleotide sequence ID" value="NZ_CP027668.1"/>
</dbReference>
<dbReference type="InterPro" id="IPR016166">
    <property type="entry name" value="FAD-bd_PCMH"/>
</dbReference>
<dbReference type="Pfam" id="PF01565">
    <property type="entry name" value="FAD_binding_4"/>
    <property type="match status" value="1"/>
</dbReference>
<dbReference type="InterPro" id="IPR036318">
    <property type="entry name" value="FAD-bd_PCMH-like_sf"/>
</dbReference>
<dbReference type="AlphaFoldDB" id="A0A2S0NG12"/>